<sequence length="118" mass="14019">MTTYVQSFGYTKTFINKNNKKSQNEMKWQTNFDGNEANLLLDINNNGSKEFYNIHLNNNDLMELFSIPTIEKSLEQRLKDDFFKPMVLEGALIKKNNKRKTKKRIYKSNSNTFDKFFD</sequence>
<proteinExistence type="predicted"/>
<organism evidence="1">
    <name type="scientific">viral metagenome</name>
    <dbReference type="NCBI Taxonomy" id="1070528"/>
    <lineage>
        <taxon>unclassified sequences</taxon>
        <taxon>metagenomes</taxon>
        <taxon>organismal metagenomes</taxon>
    </lineage>
</organism>
<evidence type="ECO:0000313" key="1">
    <source>
        <dbReference type="EMBL" id="QHU19218.1"/>
    </source>
</evidence>
<reference evidence="1" key="1">
    <citation type="journal article" date="2020" name="Nature">
        <title>Giant virus diversity and host interactions through global metagenomics.</title>
        <authorList>
            <person name="Schulz F."/>
            <person name="Roux S."/>
            <person name="Paez-Espino D."/>
            <person name="Jungbluth S."/>
            <person name="Walsh D.A."/>
            <person name="Denef V.J."/>
            <person name="McMahon K.D."/>
            <person name="Konstantinidis K.T."/>
            <person name="Eloe-Fadrosh E.A."/>
            <person name="Kyrpides N.C."/>
            <person name="Woyke T."/>
        </authorList>
    </citation>
    <scope>NUCLEOTIDE SEQUENCE</scope>
    <source>
        <strain evidence="1">GVMAG-S-3300013014-104</strain>
    </source>
</reference>
<dbReference type="AlphaFoldDB" id="A0A6C0KSB1"/>
<accession>A0A6C0KSB1</accession>
<dbReference type="EMBL" id="MN740946">
    <property type="protein sequence ID" value="QHU19218.1"/>
    <property type="molecule type" value="Genomic_DNA"/>
</dbReference>
<name>A0A6C0KSB1_9ZZZZ</name>
<protein>
    <submittedName>
        <fullName evidence="1">Uncharacterized protein</fullName>
    </submittedName>
</protein>